<feature type="region of interest" description="Disordered" evidence="5">
    <location>
        <begin position="488"/>
        <end position="522"/>
    </location>
</feature>
<dbReference type="SUPFAM" id="SSF56059">
    <property type="entry name" value="Glutathione synthetase ATP-binding domain-like"/>
    <property type="match status" value="1"/>
</dbReference>
<keyword evidence="1" id="KW-0436">Ligase</keyword>
<evidence type="ECO:0000313" key="7">
    <source>
        <dbReference type="EMBL" id="TFJ84292.1"/>
    </source>
</evidence>
<dbReference type="PROSITE" id="PS50975">
    <property type="entry name" value="ATP_GRASP"/>
    <property type="match status" value="1"/>
</dbReference>
<dbReference type="AlphaFoldDB" id="A0A4D9CY63"/>
<dbReference type="Proteomes" id="UP000355283">
    <property type="component" value="Unassembled WGS sequence"/>
</dbReference>
<dbReference type="OrthoDB" id="434648at2759"/>
<proteinExistence type="predicted"/>
<dbReference type="PANTHER" id="PTHR43585:SF2">
    <property type="entry name" value="ATP-GRASP ENZYME FSQD"/>
    <property type="match status" value="1"/>
</dbReference>
<evidence type="ECO:0000256" key="1">
    <source>
        <dbReference type="ARBA" id="ARBA00022598"/>
    </source>
</evidence>
<evidence type="ECO:0000256" key="2">
    <source>
        <dbReference type="ARBA" id="ARBA00022741"/>
    </source>
</evidence>
<comment type="caution">
    <text evidence="7">The sequence shown here is derived from an EMBL/GenBank/DDBJ whole genome shotgun (WGS) entry which is preliminary data.</text>
</comment>
<evidence type="ECO:0000259" key="6">
    <source>
        <dbReference type="PROSITE" id="PS50975"/>
    </source>
</evidence>
<dbReference type="InterPro" id="IPR052032">
    <property type="entry name" value="ATP-dep_AA_Ligase"/>
</dbReference>
<feature type="domain" description="ATP-grasp" evidence="6">
    <location>
        <begin position="177"/>
        <end position="381"/>
    </location>
</feature>
<keyword evidence="3 4" id="KW-0067">ATP-binding</keyword>
<dbReference type="GO" id="GO:0016874">
    <property type="term" value="F:ligase activity"/>
    <property type="evidence" value="ECO:0007669"/>
    <property type="project" value="UniProtKB-KW"/>
</dbReference>
<evidence type="ECO:0000256" key="5">
    <source>
        <dbReference type="SAM" id="MobiDB-lite"/>
    </source>
</evidence>
<evidence type="ECO:0000256" key="3">
    <source>
        <dbReference type="ARBA" id="ARBA00022840"/>
    </source>
</evidence>
<keyword evidence="8" id="KW-1185">Reference proteome</keyword>
<evidence type="ECO:0000313" key="8">
    <source>
        <dbReference type="Proteomes" id="UP000355283"/>
    </source>
</evidence>
<gene>
    <name evidence="7" type="ORF">NSK_004283</name>
</gene>
<evidence type="ECO:0000256" key="4">
    <source>
        <dbReference type="PROSITE-ProRule" id="PRU00409"/>
    </source>
</evidence>
<protein>
    <recommendedName>
        <fullName evidence="6">ATP-grasp domain-containing protein</fullName>
    </recommendedName>
</protein>
<dbReference type="GO" id="GO:0046872">
    <property type="term" value="F:metal ion binding"/>
    <property type="evidence" value="ECO:0007669"/>
    <property type="project" value="InterPro"/>
</dbReference>
<feature type="compositionally biased region" description="Acidic residues" evidence="5">
    <location>
        <begin position="488"/>
        <end position="499"/>
    </location>
</feature>
<dbReference type="GO" id="GO:0005524">
    <property type="term" value="F:ATP binding"/>
    <property type="evidence" value="ECO:0007669"/>
    <property type="project" value="UniProtKB-UniRule"/>
</dbReference>
<dbReference type="InterPro" id="IPR011761">
    <property type="entry name" value="ATP-grasp"/>
</dbReference>
<sequence length="522" mass="56903">MKAFYTEVIVMVCENESQPLALSETYVRRRRGSSITGRRAIVVVDPLSSGALLAQMARDRGYAVIRVLSTTFSEDVLALLPAACKDLQFAASIQHAGDVEATLASIRSLGGGPHNGIFEIVGLTCGCESGVELADALSARYGEGMKSNGEALSHHRRDKFLMGERVRGAGLRAARQVETAEWEGIEAFANELGGSGKERGESPGDKGDFQMVLKPVRSAGTENVFFVSSLREARRAFKAILGEANLFGERNDKVLAQEFLQGQEYVVDCVSKGGIHKCVAIWAYDKAPCNGSKFVYFGVNLFESGDGAREERMTDYIFGVLDALGIREGPTHSEVMWLEGEDQPCLIEVGARPHGGEGTFTELSTPCLSYNQLSVTLDAIEDNGKFEALPRRPGRLKAHAREATLVSRQAGVLLAYPMLDEVRALRSYKSMEMKVVPGQDLPLTVDFLSTPGSVMLVHADWELVVRDYEQIHAWEAEGSFYEVVEDVVEGDEEGREEEGGEKAKGGEMEAAKKEDKRASGAE</sequence>
<dbReference type="Pfam" id="PF13535">
    <property type="entry name" value="ATP-grasp_4"/>
    <property type="match status" value="1"/>
</dbReference>
<name>A0A4D9CY63_9STRA</name>
<feature type="compositionally biased region" description="Basic and acidic residues" evidence="5">
    <location>
        <begin position="500"/>
        <end position="522"/>
    </location>
</feature>
<keyword evidence="2 4" id="KW-0547">Nucleotide-binding</keyword>
<reference evidence="7 8" key="1">
    <citation type="submission" date="2019-01" db="EMBL/GenBank/DDBJ databases">
        <title>Nuclear Genome Assembly of the Microalgal Biofuel strain Nannochloropsis salina CCMP1776.</title>
        <authorList>
            <person name="Hovde B."/>
        </authorList>
    </citation>
    <scope>NUCLEOTIDE SEQUENCE [LARGE SCALE GENOMIC DNA]</scope>
    <source>
        <strain evidence="7 8">CCMP1776</strain>
    </source>
</reference>
<organism evidence="7 8">
    <name type="scientific">Nannochloropsis salina CCMP1776</name>
    <dbReference type="NCBI Taxonomy" id="1027361"/>
    <lineage>
        <taxon>Eukaryota</taxon>
        <taxon>Sar</taxon>
        <taxon>Stramenopiles</taxon>
        <taxon>Ochrophyta</taxon>
        <taxon>Eustigmatophyceae</taxon>
        <taxon>Eustigmatales</taxon>
        <taxon>Monodopsidaceae</taxon>
        <taxon>Microchloropsis</taxon>
        <taxon>Microchloropsis salina</taxon>
    </lineage>
</organism>
<dbReference type="PANTHER" id="PTHR43585">
    <property type="entry name" value="FUMIPYRROLE BIOSYNTHESIS PROTEIN C"/>
    <property type="match status" value="1"/>
</dbReference>
<dbReference type="Gene3D" id="3.30.470.20">
    <property type="entry name" value="ATP-grasp fold, B domain"/>
    <property type="match status" value="1"/>
</dbReference>
<accession>A0A4D9CY63</accession>
<dbReference type="EMBL" id="SDOX01000019">
    <property type="protein sequence ID" value="TFJ84292.1"/>
    <property type="molecule type" value="Genomic_DNA"/>
</dbReference>